<evidence type="ECO:0000256" key="2">
    <source>
        <dbReference type="ARBA" id="ARBA00023136"/>
    </source>
</evidence>
<comment type="subcellular location">
    <subcellularLocation>
        <location evidence="1">Membrane</location>
    </subcellularLocation>
</comment>
<proteinExistence type="predicted"/>
<sequence>MLTQFLLFVQLSLSASGKFIQTKHMQGGVFGWPKALLAQKYLWSSLPLPIKFYKTDIKLTKLIDPFLNDINFSVNDEIANAINGVTDSKDDENDEENSEYNIQGTFHNFLGKLQNQNIKLFDDENSNDHWYEECTNSKNIELLDKMGMASMLSQFEKVGCDDIDELIGQLCALVFVIVPIIVMWVIITLFYIFYCCGCCCCCRAKDRYGPGIVSIVFYGIIGGCLVIALIFNILSSVYIYNVINYVLNGNVFDDINYSLDYAKPSVETIAKDFQGNLTDSLNSTTHSITDNVDHIIDSLLGTIRSTLSNFTSLEGLFQNISNINESNIAPSLEAQDFFSKCYGDAVETDSDHCPRVVSEASEYLNSIDITGINSIISDLGSIESIISDINSTLDSTLELDDAKDSIIEMVNNITDSVNDFNLTEMIDDLNISSFQKQITDVKEDVKDFDPISTYYPAFKAAPFIFPFFLLILTALELMAFWLKNCCSRCIVCCCCCRCCCTSCLALFGMMCTFFAIPLLFIDTIYYQGDEIFEHAMKKVINDDLEIKFPNISIGDKANGMIDDLVIQPIQLNKPVIIKKFVDAKLDTKLTEWIAINNIVPFKQIADTLNLTICNIQINESKITNITNDAINGAVDFTNYSDFLKDLPLGDIEGALKNVTDKNISKQIEEQCEAHIDCATLYNKTIDLYKYLFNNLTEQSERAPIVMNETKDIIETIPTKISSNVKDLSHNILFNFGNSIAQVINVIEPSLSGTKVDWAISAFNIIRVKACYNLLGAAMAFSISAHLFIVGFAAMTILLCVRRKGMGKVAKEREFSYSYYSYDYSYSAEKDDKKKKKSKGKSRHVDSDEENTSGVSLVEFKDDMGDDPENSERRDSDDEISNYNNPYQHDDSSTIRQNDDDDDDDDDESTNKNESSFHPSFSERDQNSEPAFSIKEDESTNNSEVIKNLVAKMISDDDDDDDETAKESETENKKVTESETNEVSESNNKSSGNDDDEDDEDDDDDQQTYII</sequence>
<feature type="transmembrane region" description="Helical" evidence="5">
    <location>
        <begin position="463"/>
        <end position="482"/>
    </location>
</feature>
<feature type="compositionally biased region" description="Low complexity" evidence="4">
    <location>
        <begin position="980"/>
        <end position="990"/>
    </location>
</feature>
<name>A0ABR2L789_9EUKA</name>
<feature type="transmembrane region" description="Helical" evidence="5">
    <location>
        <begin position="494"/>
        <end position="520"/>
    </location>
</feature>
<gene>
    <name evidence="7" type="ORF">M9Y10_001398</name>
</gene>
<keyword evidence="2 5" id="KW-0472">Membrane</keyword>
<dbReference type="PANTHER" id="PTHR44027:SF7">
    <property type="entry name" value="DNAJ HOMOLOG SUBFAMILY C MEMBER 5 HOMOLOG"/>
    <property type="match status" value="1"/>
</dbReference>
<accession>A0ABR2L789</accession>
<feature type="compositionally biased region" description="Acidic residues" evidence="4">
    <location>
        <begin position="898"/>
        <end position="907"/>
    </location>
</feature>
<keyword evidence="5" id="KW-1133">Transmembrane helix</keyword>
<dbReference type="Proteomes" id="UP001470230">
    <property type="component" value="Unassembled WGS sequence"/>
</dbReference>
<dbReference type="PANTHER" id="PTHR44027">
    <property type="entry name" value="DNAJ HOMOLOG SUBFAMILY C MEMBER 5 HOMOLOG"/>
    <property type="match status" value="1"/>
</dbReference>
<dbReference type="EMBL" id="JAPFFF010000001">
    <property type="protein sequence ID" value="KAK8899097.1"/>
    <property type="molecule type" value="Genomic_DNA"/>
</dbReference>
<evidence type="ECO:0000256" key="3">
    <source>
        <dbReference type="ARBA" id="ARBA00023186"/>
    </source>
</evidence>
<feature type="signal peptide" evidence="6">
    <location>
        <begin position="1"/>
        <end position="17"/>
    </location>
</feature>
<evidence type="ECO:0000256" key="1">
    <source>
        <dbReference type="ARBA" id="ARBA00004370"/>
    </source>
</evidence>
<feature type="compositionally biased region" description="Basic and acidic residues" evidence="4">
    <location>
        <begin position="964"/>
        <end position="976"/>
    </location>
</feature>
<keyword evidence="3" id="KW-0143">Chaperone</keyword>
<feature type="transmembrane region" description="Helical" evidence="5">
    <location>
        <begin position="773"/>
        <end position="800"/>
    </location>
</feature>
<reference evidence="7 8" key="1">
    <citation type="submission" date="2024-04" db="EMBL/GenBank/DDBJ databases">
        <title>Tritrichomonas musculus Genome.</title>
        <authorList>
            <person name="Alves-Ferreira E."/>
            <person name="Grigg M."/>
            <person name="Lorenzi H."/>
            <person name="Galac M."/>
        </authorList>
    </citation>
    <scope>NUCLEOTIDE SEQUENCE [LARGE SCALE GENOMIC DNA]</scope>
    <source>
        <strain evidence="7 8">EAF2021</strain>
    </source>
</reference>
<feature type="transmembrane region" description="Helical" evidence="5">
    <location>
        <begin position="215"/>
        <end position="240"/>
    </location>
</feature>
<protein>
    <recommendedName>
        <fullName evidence="9">Prominin</fullName>
    </recommendedName>
</protein>
<comment type="caution">
    <text evidence="7">The sequence shown here is derived from an EMBL/GenBank/DDBJ whole genome shotgun (WGS) entry which is preliminary data.</text>
</comment>
<evidence type="ECO:0008006" key="9">
    <source>
        <dbReference type="Google" id="ProtNLM"/>
    </source>
</evidence>
<evidence type="ECO:0000256" key="4">
    <source>
        <dbReference type="SAM" id="MobiDB-lite"/>
    </source>
</evidence>
<keyword evidence="8" id="KW-1185">Reference proteome</keyword>
<evidence type="ECO:0000313" key="7">
    <source>
        <dbReference type="EMBL" id="KAK8899097.1"/>
    </source>
</evidence>
<feature type="chain" id="PRO_5045201340" description="Prominin" evidence="6">
    <location>
        <begin position="18"/>
        <end position="1010"/>
    </location>
</feature>
<keyword evidence="6" id="KW-0732">Signal</keyword>
<feature type="region of interest" description="Disordered" evidence="4">
    <location>
        <begin position="832"/>
        <end position="1010"/>
    </location>
</feature>
<evidence type="ECO:0000256" key="5">
    <source>
        <dbReference type="SAM" id="Phobius"/>
    </source>
</evidence>
<dbReference type="InterPro" id="IPR051434">
    <property type="entry name" value="DnaJ_C_subfamily_member5"/>
</dbReference>
<evidence type="ECO:0000256" key="6">
    <source>
        <dbReference type="SAM" id="SignalP"/>
    </source>
</evidence>
<feature type="compositionally biased region" description="Acidic residues" evidence="4">
    <location>
        <begin position="992"/>
        <end position="1010"/>
    </location>
</feature>
<keyword evidence="5" id="KW-0812">Transmembrane</keyword>
<feature type="compositionally biased region" description="Basic residues" evidence="4">
    <location>
        <begin position="832"/>
        <end position="841"/>
    </location>
</feature>
<feature type="transmembrane region" description="Helical" evidence="5">
    <location>
        <begin position="172"/>
        <end position="194"/>
    </location>
</feature>
<organism evidence="7 8">
    <name type="scientific">Tritrichomonas musculus</name>
    <dbReference type="NCBI Taxonomy" id="1915356"/>
    <lineage>
        <taxon>Eukaryota</taxon>
        <taxon>Metamonada</taxon>
        <taxon>Parabasalia</taxon>
        <taxon>Tritrichomonadida</taxon>
        <taxon>Tritrichomonadidae</taxon>
        <taxon>Tritrichomonas</taxon>
    </lineage>
</organism>
<evidence type="ECO:0000313" key="8">
    <source>
        <dbReference type="Proteomes" id="UP001470230"/>
    </source>
</evidence>